<keyword evidence="4" id="KW-0443">Lipid metabolism</keyword>
<comment type="similarity">
    <text evidence="1">Belongs to the ATP-dependent AMP-binding enzyme family.</text>
</comment>
<evidence type="ECO:0000256" key="4">
    <source>
        <dbReference type="ARBA" id="ARBA00022832"/>
    </source>
</evidence>
<dbReference type="Proteomes" id="UP000759131">
    <property type="component" value="Unassembled WGS sequence"/>
</dbReference>
<keyword evidence="3" id="KW-0547">Nucleotide-binding</keyword>
<dbReference type="SUPFAM" id="SSF56801">
    <property type="entry name" value="Acetyl-CoA synthetase-like"/>
    <property type="match status" value="1"/>
</dbReference>
<organism evidence="9">
    <name type="scientific">Medioppia subpectinata</name>
    <dbReference type="NCBI Taxonomy" id="1979941"/>
    <lineage>
        <taxon>Eukaryota</taxon>
        <taxon>Metazoa</taxon>
        <taxon>Ecdysozoa</taxon>
        <taxon>Arthropoda</taxon>
        <taxon>Chelicerata</taxon>
        <taxon>Arachnida</taxon>
        <taxon>Acari</taxon>
        <taxon>Acariformes</taxon>
        <taxon>Sarcoptiformes</taxon>
        <taxon>Oribatida</taxon>
        <taxon>Brachypylina</taxon>
        <taxon>Oppioidea</taxon>
        <taxon>Oppiidae</taxon>
        <taxon>Medioppia</taxon>
    </lineage>
</organism>
<dbReference type="InterPro" id="IPR042099">
    <property type="entry name" value="ANL_N_sf"/>
</dbReference>
<dbReference type="GO" id="GO:0005811">
    <property type="term" value="C:lipid droplet"/>
    <property type="evidence" value="ECO:0007669"/>
    <property type="project" value="TreeGrafter"/>
</dbReference>
<keyword evidence="5" id="KW-0067">ATP-binding</keyword>
<dbReference type="EMBL" id="OC863374">
    <property type="protein sequence ID" value="CAD7630952.1"/>
    <property type="molecule type" value="Genomic_DNA"/>
</dbReference>
<dbReference type="GO" id="GO:0090433">
    <property type="term" value="F:palmitoyl-CoA ligase activity"/>
    <property type="evidence" value="ECO:0007669"/>
    <property type="project" value="TreeGrafter"/>
</dbReference>
<comment type="catalytic activity">
    <reaction evidence="7">
        <text>a long-chain fatty acid + ATP + CoA = a long-chain fatty acyl-CoA + AMP + diphosphate</text>
        <dbReference type="Rhea" id="RHEA:15421"/>
        <dbReference type="ChEBI" id="CHEBI:30616"/>
        <dbReference type="ChEBI" id="CHEBI:33019"/>
        <dbReference type="ChEBI" id="CHEBI:57287"/>
        <dbReference type="ChEBI" id="CHEBI:57560"/>
        <dbReference type="ChEBI" id="CHEBI:83139"/>
        <dbReference type="ChEBI" id="CHEBI:456215"/>
        <dbReference type="EC" id="6.2.1.3"/>
    </reaction>
</comment>
<dbReference type="Pfam" id="PF00501">
    <property type="entry name" value="AMP-binding"/>
    <property type="match status" value="1"/>
</dbReference>
<dbReference type="OrthoDB" id="1700726at2759"/>
<dbReference type="GO" id="GO:0030182">
    <property type="term" value="P:neuron differentiation"/>
    <property type="evidence" value="ECO:0007669"/>
    <property type="project" value="TreeGrafter"/>
</dbReference>
<dbReference type="GO" id="GO:0035336">
    <property type="term" value="P:long-chain fatty-acyl-CoA metabolic process"/>
    <property type="evidence" value="ECO:0007669"/>
    <property type="project" value="TreeGrafter"/>
</dbReference>
<protein>
    <recommendedName>
        <fullName evidence="6">long-chain-fatty-acid--CoA ligase</fullName>
        <ecNumber evidence="6">6.2.1.3</ecNumber>
    </recommendedName>
</protein>
<accession>A0A7R9KX13</accession>
<evidence type="ECO:0000256" key="2">
    <source>
        <dbReference type="ARBA" id="ARBA00022598"/>
    </source>
</evidence>
<dbReference type="PANTHER" id="PTHR43272">
    <property type="entry name" value="LONG-CHAIN-FATTY-ACID--COA LIGASE"/>
    <property type="match status" value="1"/>
</dbReference>
<evidence type="ECO:0000259" key="8">
    <source>
        <dbReference type="Pfam" id="PF00501"/>
    </source>
</evidence>
<dbReference type="InterPro" id="IPR020845">
    <property type="entry name" value="AMP-binding_CS"/>
</dbReference>
<feature type="domain" description="AMP-dependent synthetase/ligase" evidence="8">
    <location>
        <begin position="105"/>
        <end position="533"/>
    </location>
</feature>
<name>A0A7R9KX13_9ACAR</name>
<dbReference type="EMBL" id="CAJPIZ010008799">
    <property type="protein sequence ID" value="CAG2111382.1"/>
    <property type="molecule type" value="Genomic_DNA"/>
</dbReference>
<dbReference type="AlphaFoldDB" id="A0A7R9KX13"/>
<dbReference type="PANTHER" id="PTHR43272:SF83">
    <property type="entry name" value="ACYL-COA SYNTHETASE LONG-CHAIN, ISOFORM J"/>
    <property type="match status" value="1"/>
</dbReference>
<evidence type="ECO:0000313" key="10">
    <source>
        <dbReference type="Proteomes" id="UP000759131"/>
    </source>
</evidence>
<keyword evidence="4" id="KW-0276">Fatty acid metabolism</keyword>
<dbReference type="GO" id="GO:0005524">
    <property type="term" value="F:ATP binding"/>
    <property type="evidence" value="ECO:0007669"/>
    <property type="project" value="UniProtKB-KW"/>
</dbReference>
<keyword evidence="10" id="KW-1185">Reference proteome</keyword>
<evidence type="ECO:0000256" key="7">
    <source>
        <dbReference type="ARBA" id="ARBA00036813"/>
    </source>
</evidence>
<dbReference type="GO" id="GO:0005886">
    <property type="term" value="C:plasma membrane"/>
    <property type="evidence" value="ECO:0007669"/>
    <property type="project" value="TreeGrafter"/>
</dbReference>
<evidence type="ECO:0000256" key="5">
    <source>
        <dbReference type="ARBA" id="ARBA00022840"/>
    </source>
</evidence>
<evidence type="ECO:0000256" key="1">
    <source>
        <dbReference type="ARBA" id="ARBA00006432"/>
    </source>
</evidence>
<evidence type="ECO:0000313" key="9">
    <source>
        <dbReference type="EMBL" id="CAD7630952.1"/>
    </source>
</evidence>
<evidence type="ECO:0000256" key="6">
    <source>
        <dbReference type="ARBA" id="ARBA00026121"/>
    </source>
</evidence>
<dbReference type="Gene3D" id="3.40.50.12780">
    <property type="entry name" value="N-terminal domain of ligase-like"/>
    <property type="match status" value="1"/>
</dbReference>
<dbReference type="PROSITE" id="PS00455">
    <property type="entry name" value="AMP_BINDING"/>
    <property type="match status" value="1"/>
</dbReference>
<dbReference type="GO" id="GO:0005783">
    <property type="term" value="C:endoplasmic reticulum"/>
    <property type="evidence" value="ECO:0007669"/>
    <property type="project" value="TreeGrafter"/>
</dbReference>
<sequence>MSEPTVKARLALIKGLVYSYDALTLPVYTLAQRPWRRRRANRRRKARPLDSTTAYSAWVRDAEHRVSDTHFTATSETVAELFERSVRQYGSKECVGYRPVLAEEDERQPDGKVFRRRLLDDYRYLSYNEVDAMVDVAAKGLLALGVRPKDLVVIYAETRYEWMVCAQALWRVGATVTALYATLTDDAVVHGINETEATHLITSSYLLERVSRVADRIPAVRCVVYMEGAREPPLERLFTDERRNHIRFETYTGLLAMGADHQHLMGEQPLADDTAVVMYTSGSTGAPKGVIISHRNILHGIRAYYPVAQTFTRRDVYLAYLPLAHVFELMCELLVTSFGLTIGYGSPFTLTDQSTGLKRGCRGDAPLLRPTFICSVPLVLDGIRKAVCEQVAGKGAFARAFFDFVIDYKSYWTGKGYETPLLDRLVFSKIAGILGGRVRLISCGGAPLAAETHDFIRTCLSVSLLQGYGMTETVASGAAMDFGDLSTGRIGSPLNGVQIRLVDWPDGHYRAIDQPRPRGEILIGGGCVCEGYYRQPELTAGAFEMKDGVRWFRTGDIGEISADGSVRIVDRKKDLVKLQSGEYVALGRTESELKSCPFVDNVCAYADSRHRYIIALIVANEKRVINLADTLGVGRDRDESLSLRELCADPHIIDHVTRTVQDWCRQCGLGKSQIPVRVVLCAEQWLPDTGLVTAALKLQRRAIQDFYRQEITRAYCMPQTNGI</sequence>
<dbReference type="EC" id="6.2.1.3" evidence="6"/>
<reference evidence="9" key="1">
    <citation type="submission" date="2020-11" db="EMBL/GenBank/DDBJ databases">
        <authorList>
            <person name="Tran Van P."/>
        </authorList>
    </citation>
    <scope>NUCLEOTIDE SEQUENCE</scope>
</reference>
<dbReference type="InterPro" id="IPR000873">
    <property type="entry name" value="AMP-dep_synth/lig_dom"/>
</dbReference>
<keyword evidence="2" id="KW-0436">Ligase</keyword>
<proteinExistence type="inferred from homology"/>
<evidence type="ECO:0000256" key="3">
    <source>
        <dbReference type="ARBA" id="ARBA00022741"/>
    </source>
</evidence>
<gene>
    <name evidence="9" type="ORF">OSB1V03_LOCUS11363</name>
</gene>